<dbReference type="Pfam" id="PF04011">
    <property type="entry name" value="LemA"/>
    <property type="match status" value="1"/>
</dbReference>
<comment type="subcellular location">
    <subcellularLocation>
        <location evidence="1">Membrane</location>
        <topology evidence="1">Single-pass membrane protein</topology>
    </subcellularLocation>
</comment>
<dbReference type="InterPro" id="IPR023353">
    <property type="entry name" value="LemA-like_dom_sf"/>
</dbReference>
<gene>
    <name evidence="7" type="ORF">METZ01_LOCUS295909</name>
</gene>
<dbReference type="EMBL" id="UINC01090797">
    <property type="protein sequence ID" value="SVC43055.1"/>
    <property type="molecule type" value="Genomic_DNA"/>
</dbReference>
<dbReference type="PANTHER" id="PTHR34478">
    <property type="entry name" value="PROTEIN LEMA"/>
    <property type="match status" value="1"/>
</dbReference>
<keyword evidence="4 6" id="KW-1133">Transmembrane helix</keyword>
<accession>A0A382M530</accession>
<evidence type="ECO:0000256" key="6">
    <source>
        <dbReference type="SAM" id="Phobius"/>
    </source>
</evidence>
<evidence type="ECO:0008006" key="8">
    <source>
        <dbReference type="Google" id="ProtNLM"/>
    </source>
</evidence>
<dbReference type="GO" id="GO:0016020">
    <property type="term" value="C:membrane"/>
    <property type="evidence" value="ECO:0007669"/>
    <property type="project" value="UniProtKB-SubCell"/>
</dbReference>
<dbReference type="Gene3D" id="1.20.1440.20">
    <property type="entry name" value="LemA-like domain"/>
    <property type="match status" value="1"/>
</dbReference>
<evidence type="ECO:0000256" key="3">
    <source>
        <dbReference type="ARBA" id="ARBA00022692"/>
    </source>
</evidence>
<dbReference type="InterPro" id="IPR007156">
    <property type="entry name" value="MamQ_LemA"/>
</dbReference>
<reference evidence="7" key="1">
    <citation type="submission" date="2018-05" db="EMBL/GenBank/DDBJ databases">
        <authorList>
            <person name="Lanie J.A."/>
            <person name="Ng W.-L."/>
            <person name="Kazmierczak K.M."/>
            <person name="Andrzejewski T.M."/>
            <person name="Davidsen T.M."/>
            <person name="Wayne K.J."/>
            <person name="Tettelin H."/>
            <person name="Glass J.I."/>
            <person name="Rusch D."/>
            <person name="Podicherti R."/>
            <person name="Tsui H.-C.T."/>
            <person name="Winkler M.E."/>
        </authorList>
    </citation>
    <scope>NUCLEOTIDE SEQUENCE</scope>
</reference>
<protein>
    <recommendedName>
        <fullName evidence="8">LemA family protein</fullName>
    </recommendedName>
</protein>
<keyword evidence="3 6" id="KW-0812">Transmembrane</keyword>
<evidence type="ECO:0000256" key="1">
    <source>
        <dbReference type="ARBA" id="ARBA00004167"/>
    </source>
</evidence>
<keyword evidence="5 6" id="KW-0472">Membrane</keyword>
<name>A0A382M530_9ZZZZ</name>
<evidence type="ECO:0000256" key="5">
    <source>
        <dbReference type="ARBA" id="ARBA00023136"/>
    </source>
</evidence>
<evidence type="ECO:0000256" key="4">
    <source>
        <dbReference type="ARBA" id="ARBA00022989"/>
    </source>
</evidence>
<sequence>MEIVVGFIIVLLFIGFFSWFFIVYNGLVQVRENIKKSWANIDVILMQRSNEIPKLIKTVKAFVKHEKKMFDSVMAARERYLGAGTIAEKADATNQITDALKSVFAISESYPDLRSNKNFLQFQNRISSLENEIADRRELYNESVNNYNIRIQSLPDVIIANAMGLKREEMFVVPDSAKSDVEIDFKDLYDKEDSDSEE</sequence>
<evidence type="ECO:0000313" key="7">
    <source>
        <dbReference type="EMBL" id="SVC43055.1"/>
    </source>
</evidence>
<organism evidence="7">
    <name type="scientific">marine metagenome</name>
    <dbReference type="NCBI Taxonomy" id="408172"/>
    <lineage>
        <taxon>unclassified sequences</taxon>
        <taxon>metagenomes</taxon>
        <taxon>ecological metagenomes</taxon>
    </lineage>
</organism>
<comment type="similarity">
    <text evidence="2">Belongs to the LemA family.</text>
</comment>
<dbReference type="SUPFAM" id="SSF140478">
    <property type="entry name" value="LemA-like"/>
    <property type="match status" value="1"/>
</dbReference>
<dbReference type="AlphaFoldDB" id="A0A382M530"/>
<proteinExistence type="inferred from homology"/>
<evidence type="ECO:0000256" key="2">
    <source>
        <dbReference type="ARBA" id="ARBA00008854"/>
    </source>
</evidence>
<dbReference type="PANTHER" id="PTHR34478:SF1">
    <property type="entry name" value="PROTEIN LEMA"/>
    <property type="match status" value="1"/>
</dbReference>
<feature type="transmembrane region" description="Helical" evidence="6">
    <location>
        <begin position="6"/>
        <end position="27"/>
    </location>
</feature>